<evidence type="ECO:0000259" key="5">
    <source>
        <dbReference type="Pfam" id="PF02902"/>
    </source>
</evidence>
<dbReference type="AlphaFoldDB" id="A0A2G2Y663"/>
<sequence length="547" mass="62079">MIRKGNVLDVEKECGELSRVDFLMHSELSLGGVFSTEREMWYFPKTTCHRRIDVDNCGPEAEYGIVITRLRPIAISVNLLARYIFVPTMRHQNRIKHMSLFYSKDFSPDLIGHADVGYLSDLHKTRSQIGYVFICDDDEGRGREDWTRWKGGGFEEDERGGILKKMKIGVKTPEVLSAGGGGGHGQGQGGTKAFGSKYVKLDNMAPKRKEIKSSPSKETSATARLHPPLYKLTLQALSHSGAKDNEHREEESFKRDDPNANSPSIEELVKTFSIDRYLVRMQCDGATDLTADLVVKKSCFGKYLDFPKDNNACFQMKWYMIFSSAAIAIDRQSIVYLYLALTILAFQVDVTAEATAEEHNIIVDIPSTTSKEEEKVEPVNLGERKNCPFEGFNISDEAPKKLTQLINDYSEWIANGMLKHHADRYCQQQPEVSRNKEFLINNIKGFSIPVGLPWHLVDEVYIPINCGDEFYWVLAVVILKERRIQVYDSMNCSSFIAAYAEYLSNVLQVPNDGLDSRLLRKRYAALLWKYGEAKAQKLYATDVKDPR</sequence>
<evidence type="ECO:0000313" key="7">
    <source>
        <dbReference type="Proteomes" id="UP000222542"/>
    </source>
</evidence>
<gene>
    <name evidence="6" type="ORF">T459_29678</name>
</gene>
<dbReference type="SUPFAM" id="SSF54001">
    <property type="entry name" value="Cysteine proteinases"/>
    <property type="match status" value="1"/>
</dbReference>
<evidence type="ECO:0000256" key="4">
    <source>
        <dbReference type="SAM" id="MobiDB-lite"/>
    </source>
</evidence>
<dbReference type="PANTHER" id="PTHR31470">
    <property type="entry name" value="CYSTEINE PROTEINASES SUPERFAMILY PROTEIN-RELATED-RELATED"/>
    <property type="match status" value="1"/>
</dbReference>
<dbReference type="PANTHER" id="PTHR31470:SF46">
    <property type="entry name" value="ULP1 PROTEASE FAMILY, C-TERMINAL CATALYTIC DOMAIN CONTAINING PROTEIN"/>
    <property type="match status" value="1"/>
</dbReference>
<keyword evidence="7" id="KW-1185">Reference proteome</keyword>
<evidence type="ECO:0000256" key="1">
    <source>
        <dbReference type="ARBA" id="ARBA00005234"/>
    </source>
</evidence>
<keyword evidence="3" id="KW-0378">Hydrolase</keyword>
<evidence type="ECO:0000256" key="2">
    <source>
        <dbReference type="ARBA" id="ARBA00022670"/>
    </source>
</evidence>
<reference evidence="6 7" key="2">
    <citation type="journal article" date="2017" name="Genome Biol.">
        <title>New reference genome sequences of hot pepper reveal the massive evolution of plant disease-resistance genes by retroduplication.</title>
        <authorList>
            <person name="Kim S."/>
            <person name="Park J."/>
            <person name="Yeom S.I."/>
            <person name="Kim Y.M."/>
            <person name="Seo E."/>
            <person name="Kim K.T."/>
            <person name="Kim M.S."/>
            <person name="Lee J.M."/>
            <person name="Cheong K."/>
            <person name="Shin H.S."/>
            <person name="Kim S.B."/>
            <person name="Han K."/>
            <person name="Lee J."/>
            <person name="Park M."/>
            <person name="Lee H.A."/>
            <person name="Lee H.Y."/>
            <person name="Lee Y."/>
            <person name="Oh S."/>
            <person name="Lee J.H."/>
            <person name="Choi E."/>
            <person name="Choi E."/>
            <person name="Lee S.E."/>
            <person name="Jeon J."/>
            <person name="Kim H."/>
            <person name="Choi G."/>
            <person name="Song H."/>
            <person name="Lee J."/>
            <person name="Lee S.C."/>
            <person name="Kwon J.K."/>
            <person name="Lee H.Y."/>
            <person name="Koo N."/>
            <person name="Hong Y."/>
            <person name="Kim R.W."/>
            <person name="Kang W.H."/>
            <person name="Huh J.H."/>
            <person name="Kang B.C."/>
            <person name="Yang T.J."/>
            <person name="Lee Y.H."/>
            <person name="Bennetzen J.L."/>
            <person name="Choi D."/>
        </authorList>
    </citation>
    <scope>NUCLEOTIDE SEQUENCE [LARGE SCALE GENOMIC DNA]</scope>
    <source>
        <strain evidence="7">cv. CM334</strain>
    </source>
</reference>
<feature type="region of interest" description="Disordered" evidence="4">
    <location>
        <begin position="240"/>
        <end position="262"/>
    </location>
</feature>
<feature type="compositionally biased region" description="Basic and acidic residues" evidence="4">
    <location>
        <begin position="241"/>
        <end position="258"/>
    </location>
</feature>
<feature type="region of interest" description="Disordered" evidence="4">
    <location>
        <begin position="205"/>
        <end position="224"/>
    </location>
</feature>
<dbReference type="Proteomes" id="UP000222542">
    <property type="component" value="Unassembled WGS sequence"/>
</dbReference>
<evidence type="ECO:0000256" key="3">
    <source>
        <dbReference type="ARBA" id="ARBA00022801"/>
    </source>
</evidence>
<protein>
    <recommendedName>
        <fullName evidence="5">Ubiquitin-like protease family profile domain-containing protein</fullName>
    </recommendedName>
</protein>
<dbReference type="GO" id="GO:0008234">
    <property type="term" value="F:cysteine-type peptidase activity"/>
    <property type="evidence" value="ECO:0007669"/>
    <property type="project" value="InterPro"/>
</dbReference>
<dbReference type="GO" id="GO:0006508">
    <property type="term" value="P:proteolysis"/>
    <property type="evidence" value="ECO:0007669"/>
    <property type="project" value="UniProtKB-KW"/>
</dbReference>
<reference evidence="6 7" key="1">
    <citation type="journal article" date="2014" name="Nat. Genet.">
        <title>Genome sequence of the hot pepper provides insights into the evolution of pungency in Capsicum species.</title>
        <authorList>
            <person name="Kim S."/>
            <person name="Park M."/>
            <person name="Yeom S.I."/>
            <person name="Kim Y.M."/>
            <person name="Lee J.M."/>
            <person name="Lee H.A."/>
            <person name="Seo E."/>
            <person name="Choi J."/>
            <person name="Cheong K."/>
            <person name="Kim K.T."/>
            <person name="Jung K."/>
            <person name="Lee G.W."/>
            <person name="Oh S.K."/>
            <person name="Bae C."/>
            <person name="Kim S.B."/>
            <person name="Lee H.Y."/>
            <person name="Kim S.Y."/>
            <person name="Kim M.S."/>
            <person name="Kang B.C."/>
            <person name="Jo Y.D."/>
            <person name="Yang H.B."/>
            <person name="Jeong H.J."/>
            <person name="Kang W.H."/>
            <person name="Kwon J.K."/>
            <person name="Shin C."/>
            <person name="Lim J.Y."/>
            <person name="Park J.H."/>
            <person name="Huh J.H."/>
            <person name="Kim J.S."/>
            <person name="Kim B.D."/>
            <person name="Cohen O."/>
            <person name="Paran I."/>
            <person name="Suh M.C."/>
            <person name="Lee S.B."/>
            <person name="Kim Y.K."/>
            <person name="Shin Y."/>
            <person name="Noh S.J."/>
            <person name="Park J."/>
            <person name="Seo Y.S."/>
            <person name="Kwon S.Y."/>
            <person name="Kim H.A."/>
            <person name="Park J.M."/>
            <person name="Kim H.J."/>
            <person name="Choi S.B."/>
            <person name="Bosland P.W."/>
            <person name="Reeves G."/>
            <person name="Jo S.H."/>
            <person name="Lee B.W."/>
            <person name="Cho H.T."/>
            <person name="Choi H.S."/>
            <person name="Lee M.S."/>
            <person name="Yu Y."/>
            <person name="Do Choi Y."/>
            <person name="Park B.S."/>
            <person name="van Deynze A."/>
            <person name="Ashrafi H."/>
            <person name="Hill T."/>
            <person name="Kim W.T."/>
            <person name="Pai H.S."/>
            <person name="Ahn H.K."/>
            <person name="Yeam I."/>
            <person name="Giovannoni J.J."/>
            <person name="Rose J.K."/>
            <person name="Sorensen I."/>
            <person name="Lee S.J."/>
            <person name="Kim R.W."/>
            <person name="Choi I.Y."/>
            <person name="Choi B.S."/>
            <person name="Lim J.S."/>
            <person name="Lee Y.H."/>
            <person name="Choi D."/>
        </authorList>
    </citation>
    <scope>NUCLEOTIDE SEQUENCE [LARGE SCALE GENOMIC DNA]</scope>
    <source>
        <strain evidence="7">cv. CM334</strain>
    </source>
</reference>
<keyword evidence="2" id="KW-0645">Protease</keyword>
<feature type="domain" description="Ubiquitin-like protease family profile" evidence="5">
    <location>
        <begin position="457"/>
        <end position="491"/>
    </location>
</feature>
<comment type="similarity">
    <text evidence="1">Belongs to the peptidase C48 family.</text>
</comment>
<name>A0A2G2Y663_CAPAN</name>
<evidence type="ECO:0000313" key="6">
    <source>
        <dbReference type="EMBL" id="PHT65253.1"/>
    </source>
</evidence>
<dbReference type="Gramene" id="PHT65253">
    <property type="protein sequence ID" value="PHT65253"/>
    <property type="gene ID" value="T459_29678"/>
</dbReference>
<proteinExistence type="inferred from homology"/>
<dbReference type="InterPro" id="IPR038765">
    <property type="entry name" value="Papain-like_cys_pep_sf"/>
</dbReference>
<dbReference type="Gene3D" id="3.40.395.10">
    <property type="entry name" value="Adenoviral Proteinase, Chain A"/>
    <property type="match status" value="1"/>
</dbReference>
<accession>A0A2G2Y663</accession>
<dbReference type="Pfam" id="PF02902">
    <property type="entry name" value="Peptidase_C48"/>
    <property type="match status" value="1"/>
</dbReference>
<dbReference type="InterPro" id="IPR003653">
    <property type="entry name" value="Peptidase_C48_C"/>
</dbReference>
<comment type="caution">
    <text evidence="6">The sequence shown here is derived from an EMBL/GenBank/DDBJ whole genome shotgun (WGS) entry which is preliminary data.</text>
</comment>
<feature type="compositionally biased region" description="Polar residues" evidence="4">
    <location>
        <begin position="213"/>
        <end position="222"/>
    </location>
</feature>
<organism evidence="6 7">
    <name type="scientific">Capsicum annuum</name>
    <name type="common">Capsicum pepper</name>
    <dbReference type="NCBI Taxonomy" id="4072"/>
    <lineage>
        <taxon>Eukaryota</taxon>
        <taxon>Viridiplantae</taxon>
        <taxon>Streptophyta</taxon>
        <taxon>Embryophyta</taxon>
        <taxon>Tracheophyta</taxon>
        <taxon>Spermatophyta</taxon>
        <taxon>Magnoliopsida</taxon>
        <taxon>eudicotyledons</taxon>
        <taxon>Gunneridae</taxon>
        <taxon>Pentapetalae</taxon>
        <taxon>asterids</taxon>
        <taxon>lamiids</taxon>
        <taxon>Solanales</taxon>
        <taxon>Solanaceae</taxon>
        <taxon>Solanoideae</taxon>
        <taxon>Capsiceae</taxon>
        <taxon>Capsicum</taxon>
    </lineage>
</organism>
<dbReference type="EMBL" id="AYRZ02000012">
    <property type="protein sequence ID" value="PHT65253.1"/>
    <property type="molecule type" value="Genomic_DNA"/>
</dbReference>